<reference evidence="2 3" key="1">
    <citation type="submission" date="2016-10" db="EMBL/GenBank/DDBJ databases">
        <title>The genome of Paramicrosporidium saccamoebae is the missing link in understanding Cryptomycota and Microsporidia evolution.</title>
        <authorList>
            <person name="Quandt C.A."/>
            <person name="Beaudet D."/>
            <person name="Corsaro D."/>
            <person name="Michel R."/>
            <person name="Corradi N."/>
            <person name="James T."/>
        </authorList>
    </citation>
    <scope>NUCLEOTIDE SEQUENCE [LARGE SCALE GENOMIC DNA]</scope>
    <source>
        <strain evidence="2 3">KSL3</strain>
    </source>
</reference>
<evidence type="ECO:0000313" key="2">
    <source>
        <dbReference type="EMBL" id="PJF17554.1"/>
    </source>
</evidence>
<comment type="caution">
    <text evidence="2">The sequence shown here is derived from an EMBL/GenBank/DDBJ whole genome shotgun (WGS) entry which is preliminary data.</text>
</comment>
<dbReference type="GO" id="GO:0000278">
    <property type="term" value="P:mitotic cell cycle"/>
    <property type="evidence" value="ECO:0007669"/>
    <property type="project" value="TreeGrafter"/>
</dbReference>
<keyword evidence="2" id="KW-0808">Transferase</keyword>
<evidence type="ECO:0000313" key="3">
    <source>
        <dbReference type="Proteomes" id="UP000240830"/>
    </source>
</evidence>
<protein>
    <submittedName>
        <fullName evidence="2">Serine/threonine-protein kinase haspin</fullName>
    </submittedName>
</protein>
<keyword evidence="3" id="KW-1185">Reference proteome</keyword>
<proteinExistence type="predicted"/>
<dbReference type="PANTHER" id="PTHR24419:SF18">
    <property type="entry name" value="SERINE_THREONINE-PROTEIN KINASE HASPIN"/>
    <property type="match status" value="1"/>
</dbReference>
<dbReference type="GO" id="GO:0072354">
    <property type="term" value="F:histone H3T3 kinase activity"/>
    <property type="evidence" value="ECO:0007669"/>
    <property type="project" value="TreeGrafter"/>
</dbReference>
<dbReference type="Gene3D" id="3.30.200.20">
    <property type="entry name" value="Phosphorylase Kinase, domain 1"/>
    <property type="match status" value="1"/>
</dbReference>
<keyword evidence="2" id="KW-0418">Kinase</keyword>
<name>A0A2H9TIG8_9FUNG</name>
<organism evidence="2 3">
    <name type="scientific">Paramicrosporidium saccamoebae</name>
    <dbReference type="NCBI Taxonomy" id="1246581"/>
    <lineage>
        <taxon>Eukaryota</taxon>
        <taxon>Fungi</taxon>
        <taxon>Fungi incertae sedis</taxon>
        <taxon>Cryptomycota</taxon>
        <taxon>Cryptomycota incertae sedis</taxon>
        <taxon>Paramicrosporidium</taxon>
    </lineage>
</organism>
<dbReference type="OrthoDB" id="5327538at2759"/>
<dbReference type="Proteomes" id="UP000240830">
    <property type="component" value="Unassembled WGS sequence"/>
</dbReference>
<dbReference type="GO" id="GO:0005634">
    <property type="term" value="C:nucleus"/>
    <property type="evidence" value="ECO:0007669"/>
    <property type="project" value="TreeGrafter"/>
</dbReference>
<dbReference type="GO" id="GO:0035556">
    <property type="term" value="P:intracellular signal transduction"/>
    <property type="evidence" value="ECO:0007669"/>
    <property type="project" value="TreeGrafter"/>
</dbReference>
<gene>
    <name evidence="2" type="ORF">PSACC_02674</name>
</gene>
<dbReference type="GO" id="GO:0005737">
    <property type="term" value="C:cytoplasm"/>
    <property type="evidence" value="ECO:0007669"/>
    <property type="project" value="TreeGrafter"/>
</dbReference>
<dbReference type="EMBL" id="MTSL01000169">
    <property type="protein sequence ID" value="PJF17554.1"/>
    <property type="molecule type" value="Genomic_DNA"/>
</dbReference>
<dbReference type="PANTHER" id="PTHR24419">
    <property type="entry name" value="INTERLEUKIN-1 RECEPTOR-ASSOCIATED KINASE"/>
    <property type="match status" value="1"/>
</dbReference>
<feature type="region of interest" description="Disordered" evidence="1">
    <location>
        <begin position="1"/>
        <end position="39"/>
    </location>
</feature>
<sequence>MLGRKIATYSKRTPFAINRPEEANAKNSEPNTGPKDNVPYEEQLLCDISASIKKLDIEPLQSTKSRKSEIRPRMSIAPSTQEFSDLLKECLQDKELPFEDWLTETMTRWPTCIKIGESSFSEVFKMSAEGDDSIAVKIMPLMRPGQSVEMGCSDARSPEPIQLGHLLHEIRSLQALETLRVERKYAIPSGHTGFNKMVRCAVVSGKYPKSLINTWDDWTAEHESYNDKPGL</sequence>
<accession>A0A2H9TIG8</accession>
<dbReference type="AlphaFoldDB" id="A0A2H9TIG8"/>
<evidence type="ECO:0000256" key="1">
    <source>
        <dbReference type="SAM" id="MobiDB-lite"/>
    </source>
</evidence>